<reference evidence="1" key="1">
    <citation type="submission" date="2019-08" db="EMBL/GenBank/DDBJ databases">
        <authorList>
            <person name="Kucharzyk K."/>
            <person name="Murdoch R.W."/>
            <person name="Higgins S."/>
            <person name="Loffler F."/>
        </authorList>
    </citation>
    <scope>NUCLEOTIDE SEQUENCE</scope>
</reference>
<name>A0A645IG70_9ZZZZ</name>
<gene>
    <name evidence="1" type="ORF">SDC9_194896</name>
</gene>
<organism evidence="1">
    <name type="scientific">bioreactor metagenome</name>
    <dbReference type="NCBI Taxonomy" id="1076179"/>
    <lineage>
        <taxon>unclassified sequences</taxon>
        <taxon>metagenomes</taxon>
        <taxon>ecological metagenomes</taxon>
    </lineage>
</organism>
<proteinExistence type="predicted"/>
<evidence type="ECO:0000313" key="1">
    <source>
        <dbReference type="EMBL" id="MPN47294.1"/>
    </source>
</evidence>
<accession>A0A645IG70</accession>
<comment type="caution">
    <text evidence="1">The sequence shown here is derived from an EMBL/GenBank/DDBJ whole genome shotgun (WGS) entry which is preliminary data.</text>
</comment>
<sequence>MGFADDSCFSNQGMIDEGAFHFHCPDAVTGDIDNIIDPTENPKVAVFIPFGSVSGEINPRPISIIGVFKTFGIPINVTKHCWPGFTDGEVASASFRDSLTCTIHDFNLHSGERNRAGSRFQASYSG</sequence>
<protein>
    <submittedName>
        <fullName evidence="1">Uncharacterized protein</fullName>
    </submittedName>
</protein>
<dbReference type="EMBL" id="VSSQ01108688">
    <property type="protein sequence ID" value="MPN47294.1"/>
    <property type="molecule type" value="Genomic_DNA"/>
</dbReference>
<dbReference type="AlphaFoldDB" id="A0A645IG70"/>